<keyword evidence="4" id="KW-0255">Endonuclease</keyword>
<name>A0A0A6DI96_9PSED</name>
<evidence type="ECO:0000256" key="7">
    <source>
        <dbReference type="ARBA" id="ARBA00023048"/>
    </source>
</evidence>
<keyword evidence="2" id="KW-0929">Antimicrobial</keyword>
<proteinExistence type="inferred from homology"/>
<dbReference type="EMBL" id="JSFK01000001">
    <property type="protein sequence ID" value="KHA74885.1"/>
    <property type="molecule type" value="Genomic_DNA"/>
</dbReference>
<keyword evidence="7" id="KW-0078">Bacteriocin</keyword>
<dbReference type="GO" id="GO:0004519">
    <property type="term" value="F:endonuclease activity"/>
    <property type="evidence" value="ECO:0007669"/>
    <property type="project" value="UniProtKB-KW"/>
</dbReference>
<dbReference type="InterPro" id="IPR036302">
    <property type="entry name" value="Pyosin/cloacin_T_dom_sf"/>
</dbReference>
<comment type="caution">
    <text evidence="10">The sequence shown here is derived from an EMBL/GenBank/DDBJ whole genome shotgun (WGS) entry which is preliminary data.</text>
</comment>
<dbReference type="OrthoDB" id="2067488at2"/>
<dbReference type="Proteomes" id="UP000030564">
    <property type="component" value="Unassembled WGS sequence"/>
</dbReference>
<gene>
    <name evidence="10" type="ORF">NZ35_01020</name>
</gene>
<dbReference type="Gene3D" id="3.90.540.10">
    <property type="entry name" value="Colicin/pyocin, DNase domain"/>
    <property type="match status" value="1"/>
</dbReference>
<dbReference type="GO" id="GO:0042742">
    <property type="term" value="P:defense response to bacterium"/>
    <property type="evidence" value="ECO:0007669"/>
    <property type="project" value="UniProtKB-KW"/>
</dbReference>
<keyword evidence="3" id="KW-0540">Nuclease</keyword>
<feature type="domain" description="Pyosin/cloacin translocation" evidence="9">
    <location>
        <begin position="508"/>
        <end position="644"/>
    </location>
</feature>
<feature type="coiled-coil region" evidence="8">
    <location>
        <begin position="191"/>
        <end position="235"/>
    </location>
</feature>
<evidence type="ECO:0000313" key="11">
    <source>
        <dbReference type="Proteomes" id="UP000030564"/>
    </source>
</evidence>
<dbReference type="InterPro" id="IPR016128">
    <property type="entry name" value="Pyosin/cloacin_T_dom"/>
</dbReference>
<evidence type="ECO:0000256" key="3">
    <source>
        <dbReference type="ARBA" id="ARBA00022722"/>
    </source>
</evidence>
<dbReference type="CDD" id="cd00085">
    <property type="entry name" value="HNHc"/>
    <property type="match status" value="1"/>
</dbReference>
<evidence type="ECO:0000259" key="9">
    <source>
        <dbReference type="Pfam" id="PF06958"/>
    </source>
</evidence>
<dbReference type="SUPFAM" id="SSF69369">
    <property type="entry name" value="Cloacin translocation domain"/>
    <property type="match status" value="1"/>
</dbReference>
<evidence type="ECO:0000256" key="6">
    <source>
        <dbReference type="ARBA" id="ARBA00023022"/>
    </source>
</evidence>
<evidence type="ECO:0000256" key="4">
    <source>
        <dbReference type="ARBA" id="ARBA00022759"/>
    </source>
</evidence>
<sequence>MQKPPPFVLTEAVHTTATAPPNTTLIRGTATNLPNSGTFGIPNNVGAISRAFTAHSVKTAHEFQTHVEQLPQTIEQELAAIRLEGSSHPLPPAETVTRELGVRHTLILRKTAQHRQKTLNSNQFFGASPLNKSFHDFFQRAQRIDSSVHPQGVAMQAWGASYRAAHEANLLSQSIQILNQQQVEVHKWLALVQTNDQAHAAAAEAQRLADERARIAAEQQQQQQHQRDIAEAARAEQVRLAEMAESQRLAQERARISSEQHLKELAGAAQREHGHHWARKKARIAALAKSRRSAAEQARIAVDAAAKQTGAERARFEAKAETLRRTEAARVLDEKAHRTQKKEQWRLRERALRAEEALYRAYAAKARRERILQGVLEAQEKNRQQALLDAQTEPARRVENARLRAQWQAQTEERWKNPIFANVGSTAAFGPTFAGTLGALGSNPTTALALKTALRSAVSIAVATISTAAAPVLVGFAALLVPSELGNGDLYSASVPLSDLAPVLEADLYELAAAEAEVDLPVRLGSRAVGNRVEIAVVTTDGVTVPSNVPVRLARFDARKNVYVSTATDPGSRGPVVTWTPLVEPQNPSTDFPLVDTDLPFYDGAEVRPDSGRIDPHPQLDLYGFGGWITVFPIESGIPPVFTMFRDRRQDPGVASGMGQPVSGRWLGAAATAEGAPIPEQIADKLRGREFSSFKAFRRAFWKAVAGDEDLFQLFNRVDQTSLRRGLSPKPHQSEHVGQRRKYELHHVEPIELGGAVYEMDNLKILTPKRHIKIHHPKKAQGNE</sequence>
<evidence type="ECO:0000256" key="8">
    <source>
        <dbReference type="SAM" id="Coils"/>
    </source>
</evidence>
<keyword evidence="5" id="KW-0378">Hydrolase</keyword>
<dbReference type="InterPro" id="IPR037146">
    <property type="entry name" value="Colicin/pyocin_DNase_dom_sf"/>
</dbReference>
<dbReference type="InterPro" id="IPR003615">
    <property type="entry name" value="HNH_nuc"/>
</dbReference>
<dbReference type="Pfam" id="PF21431">
    <property type="entry name" value="Col-Pyo_DNase"/>
    <property type="match status" value="1"/>
</dbReference>
<dbReference type="AlphaFoldDB" id="A0A0A6DI96"/>
<dbReference type="Pfam" id="PF06958">
    <property type="entry name" value="Pyocin_S"/>
    <property type="match status" value="1"/>
</dbReference>
<evidence type="ECO:0000313" key="10">
    <source>
        <dbReference type="EMBL" id="KHA74885.1"/>
    </source>
</evidence>
<evidence type="ECO:0000256" key="1">
    <source>
        <dbReference type="ARBA" id="ARBA00006811"/>
    </source>
</evidence>
<keyword evidence="8" id="KW-0175">Coiled coil</keyword>
<comment type="similarity">
    <text evidence="1">Belongs to the colicin/pyosin nuclease family.</text>
</comment>
<dbReference type="GO" id="GO:0031640">
    <property type="term" value="P:killing of cells of another organism"/>
    <property type="evidence" value="ECO:0007669"/>
    <property type="project" value="UniProtKB-KW"/>
</dbReference>
<reference evidence="10 11" key="1">
    <citation type="submission" date="2014-10" db="EMBL/GenBank/DDBJ databases">
        <title>Draft genome sequence of Pseudomonas chlororaphis EA105.</title>
        <authorList>
            <person name="McCully L.M."/>
            <person name="Bitzer A.S."/>
            <person name="Spence C."/>
            <person name="Bais H."/>
            <person name="Silby M.W."/>
        </authorList>
    </citation>
    <scope>NUCLEOTIDE SEQUENCE [LARGE SCALE GENOMIC DNA]</scope>
    <source>
        <strain evidence="10 11">EA105</strain>
    </source>
</reference>
<accession>A0A0A6DI96</accession>
<dbReference type="PATRIC" id="fig|587753.9.peg.205"/>
<dbReference type="InterPro" id="IPR044925">
    <property type="entry name" value="His-Me_finger_sf"/>
</dbReference>
<evidence type="ECO:0000256" key="2">
    <source>
        <dbReference type="ARBA" id="ARBA00022529"/>
    </source>
</evidence>
<evidence type="ECO:0000256" key="5">
    <source>
        <dbReference type="ARBA" id="ARBA00022801"/>
    </source>
</evidence>
<protein>
    <submittedName>
        <fullName evidence="10">S-type Pyocin</fullName>
    </submittedName>
</protein>
<organism evidence="10 11">
    <name type="scientific">Pseudomonas chlororaphis</name>
    <dbReference type="NCBI Taxonomy" id="587753"/>
    <lineage>
        <taxon>Bacteria</taxon>
        <taxon>Pseudomonadati</taxon>
        <taxon>Pseudomonadota</taxon>
        <taxon>Gammaproteobacteria</taxon>
        <taxon>Pseudomonadales</taxon>
        <taxon>Pseudomonadaceae</taxon>
        <taxon>Pseudomonas</taxon>
    </lineage>
</organism>
<dbReference type="GO" id="GO:0016787">
    <property type="term" value="F:hydrolase activity"/>
    <property type="evidence" value="ECO:0007669"/>
    <property type="project" value="UniProtKB-KW"/>
</dbReference>
<dbReference type="SUPFAM" id="SSF54060">
    <property type="entry name" value="His-Me finger endonucleases"/>
    <property type="match status" value="1"/>
</dbReference>
<keyword evidence="6" id="KW-0044">Antibiotic</keyword>